<dbReference type="InterPro" id="IPR013785">
    <property type="entry name" value="Aldolase_TIM"/>
</dbReference>
<reference evidence="2 3" key="1">
    <citation type="submission" date="2019-12" db="EMBL/GenBank/DDBJ databases">
        <title>Genome sequenceing of Clostridium bovifaecis.</title>
        <authorList>
            <person name="Yao Y."/>
        </authorList>
    </citation>
    <scope>NUCLEOTIDE SEQUENCE [LARGE SCALE GENOMIC DNA]</scope>
    <source>
        <strain evidence="2 3">BXX</strain>
    </source>
</reference>
<dbReference type="GO" id="GO:0010181">
    <property type="term" value="F:FMN binding"/>
    <property type="evidence" value="ECO:0007669"/>
    <property type="project" value="InterPro"/>
</dbReference>
<comment type="cofactor">
    <cofactor evidence="1">
        <name>FMN</name>
        <dbReference type="ChEBI" id="CHEBI:58210"/>
    </cofactor>
</comment>
<name>A0A6I6EUL7_9CLOT</name>
<dbReference type="PANTHER" id="PTHR43303:SF4">
    <property type="entry name" value="NADPH DEHYDROGENASE C23G7.10C-RELATED"/>
    <property type="match status" value="1"/>
</dbReference>
<dbReference type="AlphaFoldDB" id="A0A6I6EUL7"/>
<dbReference type="GO" id="GO:0050661">
    <property type="term" value="F:NADP binding"/>
    <property type="evidence" value="ECO:0007669"/>
    <property type="project" value="InterPro"/>
</dbReference>
<evidence type="ECO:0000313" key="3">
    <source>
        <dbReference type="Proteomes" id="UP000422764"/>
    </source>
</evidence>
<gene>
    <name evidence="2" type="ORF">GOM49_05100</name>
</gene>
<dbReference type="EMBL" id="CP046522">
    <property type="protein sequence ID" value="QGU94556.1"/>
    <property type="molecule type" value="Genomic_DNA"/>
</dbReference>
<evidence type="ECO:0000256" key="1">
    <source>
        <dbReference type="ARBA" id="ARBA00001917"/>
    </source>
</evidence>
<dbReference type="GO" id="GO:0003959">
    <property type="term" value="F:NADPH dehydrogenase activity"/>
    <property type="evidence" value="ECO:0007669"/>
    <property type="project" value="InterPro"/>
</dbReference>
<sequence>MENRSRLLMEITKAVREAIGKDCLLLVRLGLDGLLPGGLTLDEGCLAAKKLEKLGIDILDVFKGLVPPPDATRTCYAERYAQNC</sequence>
<evidence type="ECO:0000313" key="2">
    <source>
        <dbReference type="EMBL" id="QGU94556.1"/>
    </source>
</evidence>
<proteinExistence type="predicted"/>
<accession>A0A6I6EUL7</accession>
<dbReference type="Gene3D" id="3.20.20.70">
    <property type="entry name" value="Aldolase class I"/>
    <property type="match status" value="1"/>
</dbReference>
<dbReference type="SUPFAM" id="SSF51395">
    <property type="entry name" value="FMN-linked oxidoreductases"/>
    <property type="match status" value="1"/>
</dbReference>
<dbReference type="InterPro" id="IPR044152">
    <property type="entry name" value="YqjM-like"/>
</dbReference>
<dbReference type="Proteomes" id="UP000422764">
    <property type="component" value="Chromosome"/>
</dbReference>
<organism evidence="2 3">
    <name type="scientific">Clostridium bovifaecis</name>
    <dbReference type="NCBI Taxonomy" id="2184719"/>
    <lineage>
        <taxon>Bacteria</taxon>
        <taxon>Bacillati</taxon>
        <taxon>Bacillota</taxon>
        <taxon>Clostridia</taxon>
        <taxon>Eubacteriales</taxon>
        <taxon>Clostridiaceae</taxon>
        <taxon>Clostridium</taxon>
    </lineage>
</organism>
<protein>
    <submittedName>
        <fullName evidence="2">Uncharacterized protein</fullName>
    </submittedName>
</protein>
<dbReference type="PANTHER" id="PTHR43303">
    <property type="entry name" value="NADPH DEHYDROGENASE C23G7.10C-RELATED"/>
    <property type="match status" value="1"/>
</dbReference>
<keyword evidence="3" id="KW-1185">Reference proteome</keyword>